<feature type="transmembrane region" description="Helical" evidence="1">
    <location>
        <begin position="98"/>
        <end position="119"/>
    </location>
</feature>
<evidence type="ECO:0000313" key="3">
    <source>
        <dbReference type="Proteomes" id="UP000315677"/>
    </source>
</evidence>
<keyword evidence="3" id="KW-1185">Reference proteome</keyword>
<keyword evidence="1" id="KW-0472">Membrane</keyword>
<feature type="transmembrane region" description="Helical" evidence="1">
    <location>
        <begin position="27"/>
        <end position="47"/>
    </location>
</feature>
<organism evidence="2 3">
    <name type="scientific">Pseudonocardia kunmingensis</name>
    <dbReference type="NCBI Taxonomy" id="630975"/>
    <lineage>
        <taxon>Bacteria</taxon>
        <taxon>Bacillati</taxon>
        <taxon>Actinomycetota</taxon>
        <taxon>Actinomycetes</taxon>
        <taxon>Pseudonocardiales</taxon>
        <taxon>Pseudonocardiaceae</taxon>
        <taxon>Pseudonocardia</taxon>
    </lineage>
</organism>
<sequence length="386" mass="39989">MRRDRRIVPGMEITNWGDTRRGVAGRAVLAAAWSALTIALGLWWWLRPGSYPFAPVAGEPRGTLLDVVPAAAVPPVLVGAGLVGLGGAALAGKGRARGAVVVIAAVWVVVFGLAVPGVAPLTLTGYAMAMLGPPVLFATVLAGAWRWRGGPAAVAVFVLVGVLAWSTGIADAGVLGRYWVVVTGTLEKTVPPAIMLFFLVGALVWAALGVRAVQRGGDPAPGWTRPEAAARWGRAAVVVAAACALPYGLHRLTWLTPWPVGVDAAELAAHPEMRLHGLLLGGAALAGAVLTTGLVARWGEVWPRWMPVVRGRRVPLAAAVVPGTFVAALFTVAAVPMALISIRSGELWALLVFPFPVWGPALGLAVLGYVLRRRGESARPGTIGGS</sequence>
<feature type="transmembrane region" description="Helical" evidence="1">
    <location>
        <begin position="348"/>
        <end position="371"/>
    </location>
</feature>
<keyword evidence="1" id="KW-0812">Transmembrane</keyword>
<feature type="transmembrane region" description="Helical" evidence="1">
    <location>
        <begin position="316"/>
        <end position="342"/>
    </location>
</feature>
<reference evidence="2 3" key="1">
    <citation type="submission" date="2019-06" db="EMBL/GenBank/DDBJ databases">
        <title>Sequencing the genomes of 1000 actinobacteria strains.</title>
        <authorList>
            <person name="Klenk H.-P."/>
        </authorList>
    </citation>
    <scope>NUCLEOTIDE SEQUENCE [LARGE SCALE GENOMIC DNA]</scope>
    <source>
        <strain evidence="2 3">DSM 45301</strain>
    </source>
</reference>
<gene>
    <name evidence="2" type="ORF">FB558_1260</name>
</gene>
<feature type="transmembrane region" description="Helical" evidence="1">
    <location>
        <begin position="152"/>
        <end position="170"/>
    </location>
</feature>
<protein>
    <submittedName>
        <fullName evidence="2">Uncharacterized protein</fullName>
    </submittedName>
</protein>
<evidence type="ECO:0000313" key="2">
    <source>
        <dbReference type="EMBL" id="TQM14495.1"/>
    </source>
</evidence>
<proteinExistence type="predicted"/>
<accession>A0A543DYT8</accession>
<keyword evidence="1" id="KW-1133">Transmembrane helix</keyword>
<feature type="transmembrane region" description="Helical" evidence="1">
    <location>
        <begin position="125"/>
        <end position="145"/>
    </location>
</feature>
<name>A0A543DYT8_9PSEU</name>
<dbReference type="AlphaFoldDB" id="A0A543DYT8"/>
<feature type="transmembrane region" description="Helical" evidence="1">
    <location>
        <begin position="231"/>
        <end position="249"/>
    </location>
</feature>
<comment type="caution">
    <text evidence="2">The sequence shown here is derived from an EMBL/GenBank/DDBJ whole genome shotgun (WGS) entry which is preliminary data.</text>
</comment>
<evidence type="ECO:0000256" key="1">
    <source>
        <dbReference type="SAM" id="Phobius"/>
    </source>
</evidence>
<feature type="transmembrane region" description="Helical" evidence="1">
    <location>
        <begin position="190"/>
        <end position="210"/>
    </location>
</feature>
<feature type="transmembrane region" description="Helical" evidence="1">
    <location>
        <begin position="67"/>
        <end position="91"/>
    </location>
</feature>
<dbReference type="Proteomes" id="UP000315677">
    <property type="component" value="Unassembled WGS sequence"/>
</dbReference>
<dbReference type="EMBL" id="VFPA01000001">
    <property type="protein sequence ID" value="TQM14495.1"/>
    <property type="molecule type" value="Genomic_DNA"/>
</dbReference>
<feature type="transmembrane region" description="Helical" evidence="1">
    <location>
        <begin position="275"/>
        <end position="296"/>
    </location>
</feature>